<organism evidence="1 2">
    <name type="scientific">Robbsia andropogonis</name>
    <dbReference type="NCBI Taxonomy" id="28092"/>
    <lineage>
        <taxon>Bacteria</taxon>
        <taxon>Pseudomonadati</taxon>
        <taxon>Pseudomonadota</taxon>
        <taxon>Betaproteobacteria</taxon>
        <taxon>Burkholderiales</taxon>
        <taxon>Burkholderiaceae</taxon>
        <taxon>Robbsia</taxon>
    </lineage>
</organism>
<protein>
    <submittedName>
        <fullName evidence="1">Uncharacterized protein</fullName>
    </submittedName>
</protein>
<gene>
    <name evidence="1" type="ORF">WM40_12860</name>
</gene>
<proteinExistence type="predicted"/>
<evidence type="ECO:0000313" key="2">
    <source>
        <dbReference type="Proteomes" id="UP000033618"/>
    </source>
</evidence>
<keyword evidence="2" id="KW-1185">Reference proteome</keyword>
<dbReference type="EMBL" id="LAQU01000012">
    <property type="protein sequence ID" value="KKB63149.1"/>
    <property type="molecule type" value="Genomic_DNA"/>
</dbReference>
<evidence type="ECO:0000313" key="1">
    <source>
        <dbReference type="EMBL" id="KKB63149.1"/>
    </source>
</evidence>
<dbReference type="PATRIC" id="fig|28092.6.peg.3028"/>
<reference evidence="1 2" key="1">
    <citation type="submission" date="2015-03" db="EMBL/GenBank/DDBJ databases">
        <title>Draft Genome Sequence of Burkholderia andropogonis type strain ICMP2807, isolated from Sorghum bicolor.</title>
        <authorList>
            <person name="Lopes-Santos L."/>
            <person name="Castro D.B."/>
            <person name="Ottoboni L.M."/>
            <person name="Park D."/>
            <person name="Weirc B.S."/>
            <person name="Destefano S.A."/>
        </authorList>
    </citation>
    <scope>NUCLEOTIDE SEQUENCE [LARGE SCALE GENOMIC DNA]</scope>
    <source>
        <strain evidence="1 2">ICMP2807</strain>
    </source>
</reference>
<accession>A0A0F5JZW7</accession>
<dbReference type="AlphaFoldDB" id="A0A0F5JZW7"/>
<comment type="caution">
    <text evidence="1">The sequence shown here is derived from an EMBL/GenBank/DDBJ whole genome shotgun (WGS) entry which is preliminary data.</text>
</comment>
<dbReference type="Proteomes" id="UP000033618">
    <property type="component" value="Unassembled WGS sequence"/>
</dbReference>
<name>A0A0F5JZW7_9BURK</name>
<sequence length="87" mass="9643">MPRCVDPAATRTPRVFMRSSKCLDRDWLATGSLPELPVSSSNLYANLAMNRNKMRAGFVRAVQITLTKSEVANLPGWLPTLLFHAIA</sequence>